<dbReference type="CDD" id="cd00082">
    <property type="entry name" value="HisKA"/>
    <property type="match status" value="1"/>
</dbReference>
<dbReference type="GO" id="GO:0000156">
    <property type="term" value="F:phosphorelay response regulator activity"/>
    <property type="evidence" value="ECO:0007669"/>
    <property type="project" value="TreeGrafter"/>
</dbReference>
<dbReference type="GO" id="GO:0030295">
    <property type="term" value="F:protein kinase activator activity"/>
    <property type="evidence" value="ECO:0007669"/>
    <property type="project" value="TreeGrafter"/>
</dbReference>
<keyword evidence="9" id="KW-0418">Kinase</keyword>
<dbReference type="PANTHER" id="PTHR42878">
    <property type="entry name" value="TWO-COMPONENT HISTIDINE KINASE"/>
    <property type="match status" value="1"/>
</dbReference>
<keyword evidence="13 15" id="KW-0472">Membrane</keyword>
<comment type="catalytic activity">
    <reaction evidence="1">
        <text>ATP + protein L-histidine = ADP + protein N-phospho-L-histidine.</text>
        <dbReference type="EC" id="2.7.13.3"/>
    </reaction>
</comment>
<evidence type="ECO:0000256" key="4">
    <source>
        <dbReference type="ARBA" id="ARBA00022475"/>
    </source>
</evidence>
<reference evidence="17" key="1">
    <citation type="submission" date="2021-02" db="EMBL/GenBank/DDBJ databases">
        <title>Fulvivirga sp. S481 isolated from sea water.</title>
        <authorList>
            <person name="Bae S.S."/>
            <person name="Baek K."/>
        </authorList>
    </citation>
    <scope>NUCLEOTIDE SEQUENCE</scope>
    <source>
        <strain evidence="17">S481</strain>
    </source>
</reference>
<dbReference type="PROSITE" id="PS50109">
    <property type="entry name" value="HIS_KIN"/>
    <property type="match status" value="1"/>
</dbReference>
<evidence type="ECO:0000256" key="7">
    <source>
        <dbReference type="ARBA" id="ARBA00022692"/>
    </source>
</evidence>
<keyword evidence="6" id="KW-0808">Transferase</keyword>
<dbReference type="RefSeq" id="WP_205723367.1">
    <property type="nucleotide sequence ID" value="NZ_CP070608.1"/>
</dbReference>
<evidence type="ECO:0000256" key="2">
    <source>
        <dbReference type="ARBA" id="ARBA00004651"/>
    </source>
</evidence>
<dbReference type="InterPro" id="IPR005467">
    <property type="entry name" value="His_kinase_dom"/>
</dbReference>
<name>A0A974WNQ9_9BACT</name>
<evidence type="ECO:0000313" key="17">
    <source>
        <dbReference type="EMBL" id="QSE98853.1"/>
    </source>
</evidence>
<gene>
    <name evidence="17" type="ORF">JR347_07170</name>
</gene>
<evidence type="ECO:0000256" key="5">
    <source>
        <dbReference type="ARBA" id="ARBA00022553"/>
    </source>
</evidence>
<feature type="transmembrane region" description="Helical" evidence="15">
    <location>
        <begin position="63"/>
        <end position="80"/>
    </location>
</feature>
<dbReference type="KEGG" id="fuv:JR347_07170"/>
<dbReference type="SMART" id="SM00388">
    <property type="entry name" value="HisKA"/>
    <property type="match status" value="1"/>
</dbReference>
<feature type="transmembrane region" description="Helical" evidence="15">
    <location>
        <begin position="86"/>
        <end position="108"/>
    </location>
</feature>
<dbReference type="SMART" id="SM00387">
    <property type="entry name" value="HATPase_c"/>
    <property type="match status" value="1"/>
</dbReference>
<dbReference type="Proteomes" id="UP000662783">
    <property type="component" value="Chromosome"/>
</dbReference>
<keyword evidence="18" id="KW-1185">Reference proteome</keyword>
<feature type="transmembrane region" description="Helical" evidence="15">
    <location>
        <begin position="276"/>
        <end position="296"/>
    </location>
</feature>
<dbReference type="Gene3D" id="3.30.565.10">
    <property type="entry name" value="Histidine kinase-like ATPase, C-terminal domain"/>
    <property type="match status" value="1"/>
</dbReference>
<dbReference type="Pfam" id="PF05231">
    <property type="entry name" value="MASE1"/>
    <property type="match status" value="1"/>
</dbReference>
<dbReference type="GO" id="GO:0005524">
    <property type="term" value="F:ATP binding"/>
    <property type="evidence" value="ECO:0007669"/>
    <property type="project" value="UniProtKB-KW"/>
</dbReference>
<keyword evidence="5" id="KW-0597">Phosphoprotein</keyword>
<keyword evidence="11 15" id="KW-1133">Transmembrane helix</keyword>
<feature type="transmembrane region" description="Helical" evidence="15">
    <location>
        <begin position="12"/>
        <end position="33"/>
    </location>
</feature>
<dbReference type="InterPro" id="IPR007895">
    <property type="entry name" value="MASE1"/>
</dbReference>
<keyword evidence="4" id="KW-1003">Cell membrane</keyword>
<keyword evidence="8" id="KW-0547">Nucleotide-binding</keyword>
<feature type="transmembrane region" description="Helical" evidence="15">
    <location>
        <begin position="196"/>
        <end position="213"/>
    </location>
</feature>
<dbReference type="AlphaFoldDB" id="A0A974WNQ9"/>
<evidence type="ECO:0000256" key="9">
    <source>
        <dbReference type="ARBA" id="ARBA00022777"/>
    </source>
</evidence>
<dbReference type="EMBL" id="CP070608">
    <property type="protein sequence ID" value="QSE98853.1"/>
    <property type="molecule type" value="Genomic_DNA"/>
</dbReference>
<dbReference type="Pfam" id="PF02518">
    <property type="entry name" value="HATPase_c"/>
    <property type="match status" value="1"/>
</dbReference>
<dbReference type="SUPFAM" id="SSF55874">
    <property type="entry name" value="ATPase domain of HSP90 chaperone/DNA topoisomerase II/histidine kinase"/>
    <property type="match status" value="1"/>
</dbReference>
<evidence type="ECO:0000256" key="12">
    <source>
        <dbReference type="ARBA" id="ARBA00023012"/>
    </source>
</evidence>
<dbReference type="PANTHER" id="PTHR42878:SF7">
    <property type="entry name" value="SENSOR HISTIDINE KINASE GLRK"/>
    <property type="match status" value="1"/>
</dbReference>
<evidence type="ECO:0000256" key="3">
    <source>
        <dbReference type="ARBA" id="ARBA00012438"/>
    </source>
</evidence>
<evidence type="ECO:0000259" key="16">
    <source>
        <dbReference type="PROSITE" id="PS50109"/>
    </source>
</evidence>
<evidence type="ECO:0000256" key="8">
    <source>
        <dbReference type="ARBA" id="ARBA00022741"/>
    </source>
</evidence>
<keyword evidence="10" id="KW-0067">ATP-binding</keyword>
<dbReference type="CDD" id="cd00075">
    <property type="entry name" value="HATPase"/>
    <property type="match status" value="1"/>
</dbReference>
<evidence type="ECO:0000256" key="6">
    <source>
        <dbReference type="ARBA" id="ARBA00022679"/>
    </source>
</evidence>
<evidence type="ECO:0000256" key="10">
    <source>
        <dbReference type="ARBA" id="ARBA00022840"/>
    </source>
</evidence>
<dbReference type="InterPro" id="IPR003661">
    <property type="entry name" value="HisK_dim/P_dom"/>
</dbReference>
<evidence type="ECO:0000256" key="13">
    <source>
        <dbReference type="ARBA" id="ARBA00023136"/>
    </source>
</evidence>
<evidence type="ECO:0000256" key="1">
    <source>
        <dbReference type="ARBA" id="ARBA00000085"/>
    </source>
</evidence>
<feature type="transmembrane region" description="Helical" evidence="15">
    <location>
        <begin position="160"/>
        <end position="184"/>
    </location>
</feature>
<feature type="domain" description="Histidine kinase" evidence="16">
    <location>
        <begin position="358"/>
        <end position="569"/>
    </location>
</feature>
<keyword evidence="12" id="KW-0902">Two-component regulatory system</keyword>
<dbReference type="InterPro" id="IPR003594">
    <property type="entry name" value="HATPase_dom"/>
</dbReference>
<dbReference type="GO" id="GO:0000155">
    <property type="term" value="F:phosphorelay sensor kinase activity"/>
    <property type="evidence" value="ECO:0007669"/>
    <property type="project" value="InterPro"/>
</dbReference>
<feature type="coiled-coil region" evidence="14">
    <location>
        <begin position="292"/>
        <end position="351"/>
    </location>
</feature>
<dbReference type="Pfam" id="PF00512">
    <property type="entry name" value="HisKA"/>
    <property type="match status" value="1"/>
</dbReference>
<dbReference type="EC" id="2.7.13.3" evidence="3"/>
<proteinExistence type="predicted"/>
<protein>
    <recommendedName>
        <fullName evidence="3">histidine kinase</fullName>
        <ecNumber evidence="3">2.7.13.3</ecNumber>
    </recommendedName>
</protein>
<dbReference type="GO" id="GO:0007234">
    <property type="term" value="P:osmosensory signaling via phosphorelay pathway"/>
    <property type="evidence" value="ECO:0007669"/>
    <property type="project" value="TreeGrafter"/>
</dbReference>
<dbReference type="Gene3D" id="1.10.287.130">
    <property type="match status" value="1"/>
</dbReference>
<dbReference type="PRINTS" id="PR00344">
    <property type="entry name" value="BCTRLSENSOR"/>
</dbReference>
<feature type="transmembrane region" description="Helical" evidence="15">
    <location>
        <begin position="39"/>
        <end position="56"/>
    </location>
</feature>
<dbReference type="InterPro" id="IPR036097">
    <property type="entry name" value="HisK_dim/P_sf"/>
</dbReference>
<organism evidence="17 18">
    <name type="scientific">Fulvivirga lutea</name>
    <dbReference type="NCBI Taxonomy" id="2810512"/>
    <lineage>
        <taxon>Bacteria</taxon>
        <taxon>Pseudomonadati</taxon>
        <taxon>Bacteroidota</taxon>
        <taxon>Cytophagia</taxon>
        <taxon>Cytophagales</taxon>
        <taxon>Fulvivirgaceae</taxon>
        <taxon>Fulvivirga</taxon>
    </lineage>
</organism>
<dbReference type="SUPFAM" id="SSF47384">
    <property type="entry name" value="Homodimeric domain of signal transducing histidine kinase"/>
    <property type="match status" value="1"/>
</dbReference>
<dbReference type="InterPro" id="IPR050351">
    <property type="entry name" value="BphY/WalK/GraS-like"/>
</dbReference>
<dbReference type="InterPro" id="IPR036890">
    <property type="entry name" value="HATPase_C_sf"/>
</dbReference>
<keyword evidence="7 15" id="KW-0812">Transmembrane</keyword>
<feature type="transmembrane region" description="Helical" evidence="15">
    <location>
        <begin position="219"/>
        <end position="237"/>
    </location>
</feature>
<evidence type="ECO:0000256" key="15">
    <source>
        <dbReference type="SAM" id="Phobius"/>
    </source>
</evidence>
<dbReference type="InterPro" id="IPR004358">
    <property type="entry name" value="Sig_transdc_His_kin-like_C"/>
</dbReference>
<dbReference type="GO" id="GO:0005886">
    <property type="term" value="C:plasma membrane"/>
    <property type="evidence" value="ECO:0007669"/>
    <property type="project" value="UniProtKB-SubCell"/>
</dbReference>
<evidence type="ECO:0000256" key="14">
    <source>
        <dbReference type="SAM" id="Coils"/>
    </source>
</evidence>
<comment type="subcellular location">
    <subcellularLocation>
        <location evidence="2">Cell membrane</location>
        <topology evidence="2">Multi-pass membrane protein</topology>
    </subcellularLocation>
</comment>
<keyword evidence="14" id="KW-0175">Coiled coil</keyword>
<evidence type="ECO:0000256" key="11">
    <source>
        <dbReference type="ARBA" id="ARBA00022989"/>
    </source>
</evidence>
<feature type="transmembrane region" description="Helical" evidence="15">
    <location>
        <begin position="128"/>
        <end position="148"/>
    </location>
</feature>
<sequence length="585" mass="65119">MSLNLLKRYHLDFKIVIVAAIYYLTAVLGYFLAFDNSSILPVWPPSGVAFALLVLMGRKCWPGITIGALIANVMAFWNLPDLPAQTIISISSFIAIGNTLEAVLGYYLINNWIKTPFPFNHTQNAFRFLFVAVLIAGLGSVVSASSLLLNGVIGIEEFSITWLSLGVGKTVAILIFTPFILSVFQKFKWKASREKWLELVVAIIGGAGLYMLLQVPDMAINRALPFIVIPFLLWLAFRFPLTVSMTAVVVVSILAIYFSSLQLGPFILGDSYSSMLLLQIFVGVVSVITIVLSATVKERAEAQEKLLKFNENLEEMVKIRTKALNSQIDTRRKAEEKLQNTNDELVKRNVELDNFVYSVSHDLRAPIASMLGIVNLAKKEDDIVMKDMYFDMINGSAEQLDNFIKEILDQSQNARSEVKNDVVDFNQIIEETFDHFKYASADGKPVKKNITIKGDRTFTSDPWRIKVILNNLISNAIRYRNGKSPVVDVTVKVENELAKIEVKDNGRGIPAEHLDKVCNMFYRATDDGAGSGLGLYIVKETVDKLGGELKVNSEVGKGTTINVSIPKCHFVKKIAKEEKENVALS</sequence>
<feature type="transmembrane region" description="Helical" evidence="15">
    <location>
        <begin position="244"/>
        <end position="264"/>
    </location>
</feature>
<accession>A0A974WNQ9</accession>
<evidence type="ECO:0000313" key="18">
    <source>
        <dbReference type="Proteomes" id="UP000662783"/>
    </source>
</evidence>